<gene>
    <name evidence="1" type="ORF">CCAP1982_LOCUS12620</name>
</gene>
<protein>
    <submittedName>
        <fullName evidence="1">(Mediterranean fruit fly) hypothetical protein</fullName>
    </submittedName>
</protein>
<name>A0A811V017_CERCA</name>
<accession>A0A811V017</accession>
<dbReference type="Proteomes" id="UP000606786">
    <property type="component" value="Unassembled WGS sequence"/>
</dbReference>
<dbReference type="AlphaFoldDB" id="A0A811V017"/>
<organism evidence="1 2">
    <name type="scientific">Ceratitis capitata</name>
    <name type="common">Mediterranean fruit fly</name>
    <name type="synonym">Tephritis capitata</name>
    <dbReference type="NCBI Taxonomy" id="7213"/>
    <lineage>
        <taxon>Eukaryota</taxon>
        <taxon>Metazoa</taxon>
        <taxon>Ecdysozoa</taxon>
        <taxon>Arthropoda</taxon>
        <taxon>Hexapoda</taxon>
        <taxon>Insecta</taxon>
        <taxon>Pterygota</taxon>
        <taxon>Neoptera</taxon>
        <taxon>Endopterygota</taxon>
        <taxon>Diptera</taxon>
        <taxon>Brachycera</taxon>
        <taxon>Muscomorpha</taxon>
        <taxon>Tephritoidea</taxon>
        <taxon>Tephritidae</taxon>
        <taxon>Ceratitis</taxon>
        <taxon>Ceratitis</taxon>
    </lineage>
</organism>
<reference evidence="1" key="1">
    <citation type="submission" date="2020-11" db="EMBL/GenBank/DDBJ databases">
        <authorList>
            <person name="Whitehead M."/>
        </authorList>
    </citation>
    <scope>NUCLEOTIDE SEQUENCE</scope>
    <source>
        <strain evidence="1">EGII</strain>
    </source>
</reference>
<proteinExistence type="predicted"/>
<dbReference type="EMBL" id="CAJHJT010000034">
    <property type="protein sequence ID" value="CAD7004201.1"/>
    <property type="molecule type" value="Genomic_DNA"/>
</dbReference>
<comment type="caution">
    <text evidence="1">The sequence shown here is derived from an EMBL/GenBank/DDBJ whole genome shotgun (WGS) entry which is preliminary data.</text>
</comment>
<evidence type="ECO:0000313" key="1">
    <source>
        <dbReference type="EMBL" id="CAD7004201.1"/>
    </source>
</evidence>
<sequence>MSSLNLNVQYGTVPMNAAPLLTPSRSILSGVENLIIDIDQRCSALPPSPILPTVIVAGDLTAASTSTILTTKSLPVSLNHCWRARCGDRSMEISVTRI</sequence>
<keyword evidence="2" id="KW-1185">Reference proteome</keyword>
<evidence type="ECO:0000313" key="2">
    <source>
        <dbReference type="Proteomes" id="UP000606786"/>
    </source>
</evidence>